<feature type="compositionally biased region" description="Polar residues" evidence="8">
    <location>
        <begin position="261"/>
        <end position="301"/>
    </location>
</feature>
<evidence type="ECO:0000256" key="7">
    <source>
        <dbReference type="PROSITE-ProRule" id="PRU00042"/>
    </source>
</evidence>
<dbReference type="SUPFAM" id="SSF57667">
    <property type="entry name" value="beta-beta-alpha zinc fingers"/>
    <property type="match status" value="1"/>
</dbReference>
<evidence type="ECO:0000256" key="6">
    <source>
        <dbReference type="ARBA" id="ARBA00023242"/>
    </source>
</evidence>
<feature type="non-terminal residue" evidence="10">
    <location>
        <position position="1"/>
    </location>
</feature>
<dbReference type="GO" id="GO:0010468">
    <property type="term" value="P:regulation of gene expression"/>
    <property type="evidence" value="ECO:0007669"/>
    <property type="project" value="TreeGrafter"/>
</dbReference>
<dbReference type="InterPro" id="IPR050331">
    <property type="entry name" value="Zinc_finger"/>
</dbReference>
<dbReference type="FunFam" id="3.30.160.60:FF:000446">
    <property type="entry name" value="Zinc finger protein"/>
    <property type="match status" value="1"/>
</dbReference>
<dbReference type="OrthoDB" id="5411773at2759"/>
<keyword evidence="11" id="KW-1185">Reference proteome</keyword>
<dbReference type="EMBL" id="VYZE01002550">
    <property type="protein sequence ID" value="NWU72658.1"/>
    <property type="molecule type" value="Genomic_DNA"/>
</dbReference>
<feature type="domain" description="C2H2-type" evidence="9">
    <location>
        <begin position="218"/>
        <end position="245"/>
    </location>
</feature>
<evidence type="ECO:0000256" key="1">
    <source>
        <dbReference type="ARBA" id="ARBA00004123"/>
    </source>
</evidence>
<keyword evidence="2" id="KW-0479">Metal-binding</keyword>
<comment type="caution">
    <text evidence="10">The sequence shown here is derived from an EMBL/GenBank/DDBJ whole genome shotgun (WGS) entry which is preliminary data.</text>
</comment>
<dbReference type="AlphaFoldDB" id="A0A7K5Z4P2"/>
<feature type="region of interest" description="Disordered" evidence="8">
    <location>
        <begin position="52"/>
        <end position="134"/>
    </location>
</feature>
<dbReference type="GO" id="GO:0005634">
    <property type="term" value="C:nucleus"/>
    <property type="evidence" value="ECO:0007669"/>
    <property type="project" value="UniProtKB-SubCell"/>
</dbReference>
<dbReference type="PROSITE" id="PS00028">
    <property type="entry name" value="ZINC_FINGER_C2H2_1"/>
    <property type="match status" value="1"/>
</dbReference>
<evidence type="ECO:0000313" key="11">
    <source>
        <dbReference type="Proteomes" id="UP000522270"/>
    </source>
</evidence>
<feature type="region of interest" description="Disordered" evidence="8">
    <location>
        <begin position="245"/>
        <end position="307"/>
    </location>
</feature>
<reference evidence="10 11" key="1">
    <citation type="submission" date="2019-09" db="EMBL/GenBank/DDBJ databases">
        <title>Bird 10,000 Genomes (B10K) Project - Family phase.</title>
        <authorList>
            <person name="Zhang G."/>
        </authorList>
    </citation>
    <scope>NUCLEOTIDE SEQUENCE [LARGE SCALE GENOMIC DNA]</scope>
    <source>
        <strain evidence="10">B10K-DU-027-49</strain>
        <tissue evidence="10">Muscle</tissue>
    </source>
</reference>
<name>A0A7K5Z4P2_9AVES</name>
<dbReference type="PANTHER" id="PTHR16515:SF49">
    <property type="entry name" value="GASTRULA ZINC FINGER PROTEIN XLCGF49.1-LIKE-RELATED"/>
    <property type="match status" value="1"/>
</dbReference>
<dbReference type="GO" id="GO:0008270">
    <property type="term" value="F:zinc ion binding"/>
    <property type="evidence" value="ECO:0007669"/>
    <property type="project" value="UniProtKB-KW"/>
</dbReference>
<dbReference type="Gene3D" id="3.30.160.60">
    <property type="entry name" value="Classic Zinc Finger"/>
    <property type="match status" value="1"/>
</dbReference>
<comment type="subcellular location">
    <subcellularLocation>
        <location evidence="1">Nucleus</location>
    </subcellularLocation>
</comment>
<evidence type="ECO:0000256" key="2">
    <source>
        <dbReference type="ARBA" id="ARBA00022723"/>
    </source>
</evidence>
<proteinExistence type="predicted"/>
<dbReference type="Proteomes" id="UP000522270">
    <property type="component" value="Unassembled WGS sequence"/>
</dbReference>
<evidence type="ECO:0000256" key="4">
    <source>
        <dbReference type="ARBA" id="ARBA00022771"/>
    </source>
</evidence>
<evidence type="ECO:0000313" key="10">
    <source>
        <dbReference type="EMBL" id="NWU72658.1"/>
    </source>
</evidence>
<organism evidence="10 11">
    <name type="scientific">Pterocles burchelli</name>
    <dbReference type="NCBI Taxonomy" id="2585816"/>
    <lineage>
        <taxon>Eukaryota</taxon>
        <taxon>Metazoa</taxon>
        <taxon>Chordata</taxon>
        <taxon>Craniata</taxon>
        <taxon>Vertebrata</taxon>
        <taxon>Euteleostomi</taxon>
        <taxon>Archelosauria</taxon>
        <taxon>Archosauria</taxon>
        <taxon>Dinosauria</taxon>
        <taxon>Saurischia</taxon>
        <taxon>Theropoda</taxon>
        <taxon>Coelurosauria</taxon>
        <taxon>Aves</taxon>
        <taxon>Neognathae</taxon>
        <taxon>Neoaves</taxon>
        <taxon>Columbimorphae</taxon>
        <taxon>Pterocliformes</taxon>
        <taxon>Pteroclidae</taxon>
        <taxon>Pterocles</taxon>
    </lineage>
</organism>
<dbReference type="PANTHER" id="PTHR16515">
    <property type="entry name" value="PR DOMAIN ZINC FINGER PROTEIN"/>
    <property type="match status" value="1"/>
</dbReference>
<protein>
    <submittedName>
        <fullName evidence="10">ZN777 protein</fullName>
    </submittedName>
</protein>
<evidence type="ECO:0000256" key="3">
    <source>
        <dbReference type="ARBA" id="ARBA00022737"/>
    </source>
</evidence>
<accession>A0A7K5Z4P2</accession>
<keyword evidence="5" id="KW-0862">Zinc</keyword>
<dbReference type="InterPro" id="IPR013087">
    <property type="entry name" value="Znf_C2H2_type"/>
</dbReference>
<evidence type="ECO:0000256" key="5">
    <source>
        <dbReference type="ARBA" id="ARBA00022833"/>
    </source>
</evidence>
<evidence type="ECO:0000256" key="8">
    <source>
        <dbReference type="SAM" id="MobiDB-lite"/>
    </source>
</evidence>
<dbReference type="SMART" id="SM00355">
    <property type="entry name" value="ZnF_C2H2"/>
    <property type="match status" value="2"/>
</dbReference>
<dbReference type="Pfam" id="PF13894">
    <property type="entry name" value="zf-C2H2_4"/>
    <property type="match status" value="1"/>
</dbReference>
<dbReference type="PROSITE" id="PS50157">
    <property type="entry name" value="ZINC_FINGER_C2H2_2"/>
    <property type="match status" value="2"/>
</dbReference>
<keyword evidence="6" id="KW-0539">Nucleus</keyword>
<keyword evidence="3" id="KW-0677">Repeat</keyword>
<feature type="domain" description="C2H2-type" evidence="9">
    <location>
        <begin position="190"/>
        <end position="217"/>
    </location>
</feature>
<dbReference type="InterPro" id="IPR036236">
    <property type="entry name" value="Znf_C2H2_sf"/>
</dbReference>
<sequence>EERGSPAVPAVCSARANAGGAGAPAPLSGCISPGVTIVPLVLAAHVPPGAAAVPADLSQPSPSPSCPLSAGGREAVNLNRSPSPPPAAADAEVGIPEIPREVPQEEVALEKPAVPETPPKGLGEEDVKDSGNGGQALAADVPEERGKAAIAGVCGATAQGDPGCLGEPAEGSCAGRTAACQRNSTREKCFSCPVCRKNFLLKINLVIHQRSHSYWLPYTCTHCDRSFMSKKKILRHLRARAAKGSCQPSEAEERSGRAPCPTSQPHAPCPTSQPHAPCPTSQPHAPCPTSQSHALCPTSQPCAPCPT</sequence>
<keyword evidence="4 7" id="KW-0863">Zinc-finger</keyword>
<feature type="non-terminal residue" evidence="10">
    <location>
        <position position="307"/>
    </location>
</feature>
<gene>
    <name evidence="10" type="primary">Znf777_1</name>
    <name evidence="10" type="ORF">PTEBUR_R15537</name>
</gene>
<evidence type="ECO:0000259" key="9">
    <source>
        <dbReference type="PROSITE" id="PS50157"/>
    </source>
</evidence>